<keyword evidence="2" id="KW-1185">Reference proteome</keyword>
<sequence length="46" mass="5711">MLSVTDISQKYPTYFYEKVMLFHISKEKWRTDFLFSINQKLLLFFL</sequence>
<name>A0A150LF44_9BACI</name>
<dbReference type="STRING" id="46224.B4102_1680"/>
<dbReference type="Proteomes" id="UP000075666">
    <property type="component" value="Unassembled WGS sequence"/>
</dbReference>
<dbReference type="EMBL" id="LQYN01000011">
    <property type="protein sequence ID" value="KYD10894.1"/>
    <property type="molecule type" value="Genomic_DNA"/>
</dbReference>
<evidence type="ECO:0000313" key="2">
    <source>
        <dbReference type="Proteomes" id="UP000075666"/>
    </source>
</evidence>
<proteinExistence type="predicted"/>
<gene>
    <name evidence="1" type="ORF">B4102_1680</name>
</gene>
<comment type="caution">
    <text evidence="1">The sequence shown here is derived from an EMBL/GenBank/DDBJ whole genome shotgun (WGS) entry which is preliminary data.</text>
</comment>
<protein>
    <submittedName>
        <fullName evidence="1">Uncharacterized protein</fullName>
    </submittedName>
</protein>
<organism evidence="1 2">
    <name type="scientific">Heyndrickxia sporothermodurans</name>
    <dbReference type="NCBI Taxonomy" id="46224"/>
    <lineage>
        <taxon>Bacteria</taxon>
        <taxon>Bacillati</taxon>
        <taxon>Bacillota</taxon>
        <taxon>Bacilli</taxon>
        <taxon>Bacillales</taxon>
        <taxon>Bacillaceae</taxon>
        <taxon>Heyndrickxia</taxon>
    </lineage>
</organism>
<reference evidence="1 2" key="1">
    <citation type="submission" date="2016-01" db="EMBL/GenBank/DDBJ databases">
        <title>Genome Sequences of Twelve Sporeforming Bacillus Species Isolated from Foods.</title>
        <authorList>
            <person name="Berendsen E.M."/>
            <person name="Wells-Bennik M.H."/>
            <person name="Krawcyk A.O."/>
            <person name="De Jong A."/>
            <person name="Holsappel S."/>
            <person name="Eijlander R.T."/>
            <person name="Kuipers O.P."/>
        </authorList>
    </citation>
    <scope>NUCLEOTIDE SEQUENCE [LARGE SCALE GENOMIC DNA]</scope>
    <source>
        <strain evidence="1 2">B4102</strain>
    </source>
</reference>
<dbReference type="AlphaFoldDB" id="A0A150LF44"/>
<accession>A0A150LF44</accession>
<evidence type="ECO:0000313" key="1">
    <source>
        <dbReference type="EMBL" id="KYD10894.1"/>
    </source>
</evidence>